<dbReference type="PROSITE" id="PS00770">
    <property type="entry name" value="AA_TRANSFER_CLASS_4"/>
    <property type="match status" value="1"/>
</dbReference>
<gene>
    <name evidence="7" type="primary">pabB</name>
    <name evidence="7" type="ORF">HJ583_008815</name>
</gene>
<evidence type="ECO:0000313" key="7">
    <source>
        <dbReference type="EMBL" id="NSL55121.1"/>
    </source>
</evidence>
<dbReference type="PANTHER" id="PTHR11236:SF50">
    <property type="entry name" value="AMINODEOXYCHORISMATE SYNTHASE COMPONENT 1"/>
    <property type="match status" value="1"/>
</dbReference>
<dbReference type="InterPro" id="IPR005801">
    <property type="entry name" value="ADC_synthase"/>
</dbReference>
<reference evidence="7 8" key="1">
    <citation type="submission" date="2020-06" db="EMBL/GenBank/DDBJ databases">
        <title>Draft genome of Uliginosibacterium sp. IMCC34675.</title>
        <authorList>
            <person name="Song J."/>
        </authorList>
    </citation>
    <scope>NUCLEOTIDE SEQUENCE [LARGE SCALE GENOMIC DNA]</scope>
    <source>
        <strain evidence="7 8">IMCC34675</strain>
    </source>
</reference>
<dbReference type="InterPro" id="IPR018300">
    <property type="entry name" value="Aminotrans_IV_CS"/>
</dbReference>
<dbReference type="InterPro" id="IPR005802">
    <property type="entry name" value="ADC_synth_comp_1"/>
</dbReference>
<proteinExistence type="inferred from homology"/>
<keyword evidence="7" id="KW-0808">Transferase</keyword>
<keyword evidence="3 5" id="KW-0663">Pyridoxal phosphate</keyword>
<evidence type="ECO:0000256" key="1">
    <source>
        <dbReference type="ARBA" id="ARBA00001933"/>
    </source>
</evidence>
<dbReference type="NCBIfam" id="TIGR00553">
    <property type="entry name" value="pabB"/>
    <property type="match status" value="1"/>
</dbReference>
<keyword evidence="8" id="KW-1185">Reference proteome</keyword>
<comment type="similarity">
    <text evidence="2 4">Belongs to the class-IV pyridoxal-phosphate-dependent aminotransferase family.</text>
</comment>
<dbReference type="Pfam" id="PF00425">
    <property type="entry name" value="Chorismate_bind"/>
    <property type="match status" value="1"/>
</dbReference>
<dbReference type="Proteomes" id="UP000778523">
    <property type="component" value="Unassembled WGS sequence"/>
</dbReference>
<dbReference type="SUPFAM" id="SSF56752">
    <property type="entry name" value="D-aminoacid aminotransferase-like PLP-dependent enzymes"/>
    <property type="match status" value="1"/>
</dbReference>
<dbReference type="EC" id="2.6.1.85" evidence="7"/>
<accession>A0ABX2ILC0</accession>
<evidence type="ECO:0000256" key="2">
    <source>
        <dbReference type="ARBA" id="ARBA00009320"/>
    </source>
</evidence>
<sequence length="596" mass="65411">MQQLGASAFALFEDNLAQAPRACLLEGLEQRLLAHHPSELAEFFERLEATQASGRWIALAARYELGSAFEPHLPHRHSSQPLLQAWVFAHRSELSGDALARWWQMQAAALSPQAREAGLLRLEADWDEARHAIACQRILDYIHAGDCYQVNLTFPLRGQIYGHPLALAARLREAQPVAHGVLIHDGKDWIISRSPELFVERHASTLTCRPMKGTATRSEDPQADAAAASRLVHSDKDRAENLMIVDLIRNDLGRLAPAGGVRVEQMFSLETYPSVHQLTSTVSAEPVSAPLETILHALFPCGSITGAPKIRAMQIINELEDGPRGIYCGALGWLAPEGEFSLNVPIRTLLVDSEGTCRLDVGSGVVADSEPAAEYRECLTKGHFLTQLEPPLQLIETLRWTPSEGYPFLNGHLERLQASARTLAFSCPLTEIRAALQALADILPGSAQRVRLLLSRNGQFSLQNAAHAETPATARFALADWALDPQDPRLSHKTTARQFYDSALQSALQRGLFDLVFCNTRGELCEGARSNLFLEIEGEMLTPASHCGLLPGVLRASLLASGKAREAVLQREDLARANRIWLGNALRGLIEVTQAT</sequence>
<organism evidence="7 8">
    <name type="scientific">Uliginosibacterium aquaticum</name>
    <dbReference type="NCBI Taxonomy" id="2731212"/>
    <lineage>
        <taxon>Bacteria</taxon>
        <taxon>Pseudomonadati</taxon>
        <taxon>Pseudomonadota</taxon>
        <taxon>Betaproteobacteria</taxon>
        <taxon>Rhodocyclales</taxon>
        <taxon>Zoogloeaceae</taxon>
        <taxon>Uliginosibacterium</taxon>
    </lineage>
</organism>
<dbReference type="InterPro" id="IPR019999">
    <property type="entry name" value="Anth_synth_I-like"/>
</dbReference>
<dbReference type="InterPro" id="IPR015890">
    <property type="entry name" value="Chorismate_C"/>
</dbReference>
<evidence type="ECO:0000256" key="4">
    <source>
        <dbReference type="RuleBase" id="RU004106"/>
    </source>
</evidence>
<dbReference type="InterPro" id="IPR043131">
    <property type="entry name" value="BCAT-like_N"/>
</dbReference>
<evidence type="ECO:0000313" key="8">
    <source>
        <dbReference type="Proteomes" id="UP000778523"/>
    </source>
</evidence>
<dbReference type="GO" id="GO:0046820">
    <property type="term" value="F:4-amino-4-deoxychorismate synthase activity"/>
    <property type="evidence" value="ECO:0007669"/>
    <property type="project" value="UniProtKB-EC"/>
</dbReference>
<dbReference type="InterPro" id="IPR043132">
    <property type="entry name" value="BCAT-like_C"/>
</dbReference>
<dbReference type="EMBL" id="JABCSC020000002">
    <property type="protein sequence ID" value="NSL55121.1"/>
    <property type="molecule type" value="Genomic_DNA"/>
</dbReference>
<evidence type="ECO:0000259" key="6">
    <source>
        <dbReference type="Pfam" id="PF00425"/>
    </source>
</evidence>
<dbReference type="InterPro" id="IPR001544">
    <property type="entry name" value="Aminotrans_IV"/>
</dbReference>
<dbReference type="SUPFAM" id="SSF56322">
    <property type="entry name" value="ADC synthase"/>
    <property type="match status" value="1"/>
</dbReference>
<dbReference type="Gene3D" id="3.30.470.10">
    <property type="match status" value="1"/>
</dbReference>
<evidence type="ECO:0000256" key="3">
    <source>
        <dbReference type="ARBA" id="ARBA00022898"/>
    </source>
</evidence>
<name>A0ABX2ILC0_9RHOO</name>
<evidence type="ECO:0000256" key="5">
    <source>
        <dbReference type="RuleBase" id="RU004516"/>
    </source>
</evidence>
<dbReference type="RefSeq" id="WP_170021585.1">
    <property type="nucleotide sequence ID" value="NZ_JABCSC020000002.1"/>
</dbReference>
<keyword evidence="7" id="KW-0032">Aminotransferase</keyword>
<protein>
    <submittedName>
        <fullName evidence="7">Aminodeoxychorismate synthase component I</fullName>
        <ecNumber evidence="7">2.6.1.85</ecNumber>
    </submittedName>
</protein>
<dbReference type="PRINTS" id="PR00095">
    <property type="entry name" value="ANTSNTHASEI"/>
</dbReference>
<feature type="domain" description="Chorismate-utilising enzyme C-terminal" evidence="6">
    <location>
        <begin position="130"/>
        <end position="381"/>
    </location>
</feature>
<dbReference type="Gene3D" id="3.60.120.10">
    <property type="entry name" value="Anthranilate synthase"/>
    <property type="match status" value="1"/>
</dbReference>
<comment type="caution">
    <text evidence="7">The sequence shown here is derived from an EMBL/GenBank/DDBJ whole genome shotgun (WGS) entry which is preliminary data.</text>
</comment>
<dbReference type="PANTHER" id="PTHR11236">
    <property type="entry name" value="AMINOBENZOATE/ANTHRANILATE SYNTHASE"/>
    <property type="match status" value="1"/>
</dbReference>
<comment type="cofactor">
    <cofactor evidence="1 5">
        <name>pyridoxal 5'-phosphate</name>
        <dbReference type="ChEBI" id="CHEBI:597326"/>
    </cofactor>
</comment>
<dbReference type="Pfam" id="PF01063">
    <property type="entry name" value="Aminotran_4"/>
    <property type="match status" value="1"/>
</dbReference>
<dbReference type="InterPro" id="IPR036038">
    <property type="entry name" value="Aminotransferase-like"/>
</dbReference>
<dbReference type="Gene3D" id="3.20.10.10">
    <property type="entry name" value="D-amino Acid Aminotransferase, subunit A, domain 2"/>
    <property type="match status" value="1"/>
</dbReference>